<accession>X0RTP2</accession>
<dbReference type="SUPFAM" id="SSF56281">
    <property type="entry name" value="Metallo-hydrolase/oxidoreductase"/>
    <property type="match status" value="1"/>
</dbReference>
<comment type="caution">
    <text evidence="6">The sequence shown here is derived from an EMBL/GenBank/DDBJ whole genome shotgun (WGS) entry which is preliminary data.</text>
</comment>
<gene>
    <name evidence="6" type="ORF">S01H1_05270</name>
</gene>
<sequence length="176" mass="19805">GDDADKILNRIKELGIEIKVILVTHGHFDHVGAVAPLKRELNVEFLAHKDDLFFIEDGENAARRWGVMIEQPPKPDRFIKDGDTIEVGNYELEVLHTPGHSPGGVSFLHNRMVFGGDTLFQSSIGRTDFRKGSFEELEKSIKTRLYTLPDDTIVYTGHGPTTTIGEEKRYNLFVKG</sequence>
<protein>
    <recommendedName>
        <fullName evidence="5">Metallo-beta-lactamase domain-containing protein</fullName>
    </recommendedName>
</protein>
<dbReference type="InterPro" id="IPR001279">
    <property type="entry name" value="Metallo-B-lactamas"/>
</dbReference>
<keyword evidence="3" id="KW-0378">Hydrolase</keyword>
<comment type="cofactor">
    <cofactor evidence="1">
        <name>Zn(2+)</name>
        <dbReference type="ChEBI" id="CHEBI:29105"/>
    </cofactor>
</comment>
<keyword evidence="2" id="KW-0479">Metal-binding</keyword>
<dbReference type="InterPro" id="IPR051453">
    <property type="entry name" value="MBL_Glyoxalase_II"/>
</dbReference>
<dbReference type="PANTHER" id="PTHR46233:SF3">
    <property type="entry name" value="HYDROXYACYLGLUTATHIONE HYDROLASE GLOC"/>
    <property type="match status" value="1"/>
</dbReference>
<dbReference type="GO" id="GO:0046872">
    <property type="term" value="F:metal ion binding"/>
    <property type="evidence" value="ECO:0007669"/>
    <property type="project" value="UniProtKB-KW"/>
</dbReference>
<evidence type="ECO:0000313" key="6">
    <source>
        <dbReference type="EMBL" id="GAF72209.1"/>
    </source>
</evidence>
<name>X0RTP2_9ZZZZ</name>
<evidence type="ECO:0000256" key="2">
    <source>
        <dbReference type="ARBA" id="ARBA00022723"/>
    </source>
</evidence>
<evidence type="ECO:0000256" key="4">
    <source>
        <dbReference type="ARBA" id="ARBA00022833"/>
    </source>
</evidence>
<feature type="non-terminal residue" evidence="6">
    <location>
        <position position="1"/>
    </location>
</feature>
<dbReference type="SMART" id="SM00849">
    <property type="entry name" value="Lactamase_B"/>
    <property type="match status" value="1"/>
</dbReference>
<evidence type="ECO:0000259" key="5">
    <source>
        <dbReference type="SMART" id="SM00849"/>
    </source>
</evidence>
<evidence type="ECO:0000256" key="1">
    <source>
        <dbReference type="ARBA" id="ARBA00001947"/>
    </source>
</evidence>
<evidence type="ECO:0000256" key="3">
    <source>
        <dbReference type="ARBA" id="ARBA00022801"/>
    </source>
</evidence>
<dbReference type="Gene3D" id="3.60.15.10">
    <property type="entry name" value="Ribonuclease Z/Hydroxyacylglutathione hydrolase-like"/>
    <property type="match status" value="1"/>
</dbReference>
<dbReference type="InterPro" id="IPR036866">
    <property type="entry name" value="RibonucZ/Hydroxyglut_hydro"/>
</dbReference>
<dbReference type="PANTHER" id="PTHR46233">
    <property type="entry name" value="HYDROXYACYLGLUTATHIONE HYDROLASE GLOC"/>
    <property type="match status" value="1"/>
</dbReference>
<reference evidence="6" key="1">
    <citation type="journal article" date="2014" name="Front. Microbiol.">
        <title>High frequency of phylogenetically diverse reductive dehalogenase-homologous genes in deep subseafloor sedimentary metagenomes.</title>
        <authorList>
            <person name="Kawai M."/>
            <person name="Futagami T."/>
            <person name="Toyoda A."/>
            <person name="Takaki Y."/>
            <person name="Nishi S."/>
            <person name="Hori S."/>
            <person name="Arai W."/>
            <person name="Tsubouchi T."/>
            <person name="Morono Y."/>
            <person name="Uchiyama I."/>
            <person name="Ito T."/>
            <person name="Fujiyama A."/>
            <person name="Inagaki F."/>
            <person name="Takami H."/>
        </authorList>
    </citation>
    <scope>NUCLEOTIDE SEQUENCE</scope>
    <source>
        <strain evidence="6">Expedition CK06-06</strain>
    </source>
</reference>
<dbReference type="GO" id="GO:0016787">
    <property type="term" value="F:hydrolase activity"/>
    <property type="evidence" value="ECO:0007669"/>
    <property type="project" value="UniProtKB-KW"/>
</dbReference>
<organism evidence="6">
    <name type="scientific">marine sediment metagenome</name>
    <dbReference type="NCBI Taxonomy" id="412755"/>
    <lineage>
        <taxon>unclassified sequences</taxon>
        <taxon>metagenomes</taxon>
        <taxon>ecological metagenomes</taxon>
    </lineage>
</organism>
<dbReference type="EMBL" id="BARS01002748">
    <property type="protein sequence ID" value="GAF72209.1"/>
    <property type="molecule type" value="Genomic_DNA"/>
</dbReference>
<feature type="domain" description="Metallo-beta-lactamase" evidence="5">
    <location>
        <begin position="12"/>
        <end position="158"/>
    </location>
</feature>
<dbReference type="Pfam" id="PF00753">
    <property type="entry name" value="Lactamase_B"/>
    <property type="match status" value="1"/>
</dbReference>
<keyword evidence="4" id="KW-0862">Zinc</keyword>
<proteinExistence type="predicted"/>
<dbReference type="AlphaFoldDB" id="X0RTP2"/>